<keyword evidence="2" id="KW-0805">Transcription regulation</keyword>
<proteinExistence type="inferred from homology"/>
<dbReference type="InterPro" id="IPR013325">
    <property type="entry name" value="RNA_pol_sigma_r2"/>
</dbReference>
<evidence type="ECO:0000313" key="6">
    <source>
        <dbReference type="EMBL" id="QTD50671.1"/>
    </source>
</evidence>
<dbReference type="SUPFAM" id="SSF88946">
    <property type="entry name" value="Sigma2 domain of RNA polymerase sigma factors"/>
    <property type="match status" value="1"/>
</dbReference>
<dbReference type="InterPro" id="IPR053812">
    <property type="entry name" value="HTH_Sigma70_ECF-like"/>
</dbReference>
<dbReference type="InterPro" id="IPR013324">
    <property type="entry name" value="RNA_pol_sigma_r3/r4-like"/>
</dbReference>
<dbReference type="Gene3D" id="1.10.1740.10">
    <property type="match status" value="1"/>
</dbReference>
<dbReference type="NCBIfam" id="TIGR02999">
    <property type="entry name" value="Sig-70_X6"/>
    <property type="match status" value="1"/>
</dbReference>
<keyword evidence="7" id="KW-1185">Reference proteome</keyword>
<evidence type="ECO:0000256" key="2">
    <source>
        <dbReference type="ARBA" id="ARBA00023015"/>
    </source>
</evidence>
<organism evidence="6 7">
    <name type="scientific">Sulfidibacter corallicola</name>
    <dbReference type="NCBI Taxonomy" id="2818388"/>
    <lineage>
        <taxon>Bacteria</taxon>
        <taxon>Pseudomonadati</taxon>
        <taxon>Acidobacteriota</taxon>
        <taxon>Holophagae</taxon>
        <taxon>Acanthopleuribacterales</taxon>
        <taxon>Acanthopleuribacteraceae</taxon>
        <taxon>Sulfidibacter</taxon>
    </lineage>
</organism>
<gene>
    <name evidence="6" type="ORF">J3U87_34225</name>
</gene>
<dbReference type="NCBIfam" id="TIGR02937">
    <property type="entry name" value="sigma70-ECF"/>
    <property type="match status" value="1"/>
</dbReference>
<dbReference type="EMBL" id="CP071793">
    <property type="protein sequence ID" value="QTD50671.1"/>
    <property type="molecule type" value="Genomic_DNA"/>
</dbReference>
<dbReference type="GO" id="GO:0016987">
    <property type="term" value="F:sigma factor activity"/>
    <property type="evidence" value="ECO:0007669"/>
    <property type="project" value="UniProtKB-KW"/>
</dbReference>
<name>A0A8A4TP45_SULCO</name>
<keyword evidence="4" id="KW-0804">Transcription</keyword>
<dbReference type="PANTHER" id="PTHR43133:SF39">
    <property type="entry name" value="SIMILAR TO RNA POLYMERASE SIGMA-E FACTOR"/>
    <property type="match status" value="1"/>
</dbReference>
<dbReference type="GO" id="GO:0006352">
    <property type="term" value="P:DNA-templated transcription initiation"/>
    <property type="evidence" value="ECO:0007669"/>
    <property type="project" value="InterPro"/>
</dbReference>
<dbReference type="Pfam" id="PF07638">
    <property type="entry name" value="Sigma70_ECF"/>
    <property type="match status" value="1"/>
</dbReference>
<feature type="domain" description="RNA polymerase sigma-70 ECF-like HTH" evidence="5">
    <location>
        <begin position="9"/>
        <end position="192"/>
    </location>
</feature>
<dbReference type="InterPro" id="IPR036388">
    <property type="entry name" value="WH-like_DNA-bd_sf"/>
</dbReference>
<keyword evidence="3" id="KW-0731">Sigma factor</keyword>
<evidence type="ECO:0000256" key="4">
    <source>
        <dbReference type="ARBA" id="ARBA00023163"/>
    </source>
</evidence>
<dbReference type="Proteomes" id="UP000663929">
    <property type="component" value="Chromosome"/>
</dbReference>
<accession>A0A8A4TP45</accession>
<dbReference type="RefSeq" id="WP_237380564.1">
    <property type="nucleotide sequence ID" value="NZ_CP071793.1"/>
</dbReference>
<evidence type="ECO:0000256" key="3">
    <source>
        <dbReference type="ARBA" id="ARBA00023082"/>
    </source>
</evidence>
<dbReference type="InterPro" id="IPR014284">
    <property type="entry name" value="RNA_pol_sigma-70_dom"/>
</dbReference>
<dbReference type="SUPFAM" id="SSF88659">
    <property type="entry name" value="Sigma3 and sigma4 domains of RNA polymerase sigma factors"/>
    <property type="match status" value="1"/>
</dbReference>
<evidence type="ECO:0000256" key="1">
    <source>
        <dbReference type="ARBA" id="ARBA00010641"/>
    </source>
</evidence>
<dbReference type="KEGG" id="scor:J3U87_34225"/>
<evidence type="ECO:0000313" key="7">
    <source>
        <dbReference type="Proteomes" id="UP000663929"/>
    </source>
</evidence>
<dbReference type="PANTHER" id="PTHR43133">
    <property type="entry name" value="RNA POLYMERASE ECF-TYPE SIGMA FACTO"/>
    <property type="match status" value="1"/>
</dbReference>
<dbReference type="AlphaFoldDB" id="A0A8A4TP45"/>
<sequence length="197" mass="22614">MTHEQPGDEAITRLLAAWRDGDRDAFSRAMPHLFDHLHRMAQRLFLAEKKDHTLQPTALINEAYLRLQATRDMTFQNRTHFVQFAGQIMRRILIDHARAKLTDKRGKGETPVPIEAAPPVPEITRLDPATCLAIEQALAQLEDVDPNQVRLIEMRFFLGMNLDEIAEMRGVSKSTLSREWQIARRWLARHLASSEGT</sequence>
<protein>
    <submittedName>
        <fullName evidence="6">Sigma-70 family RNA polymerase sigma factor</fullName>
    </submittedName>
</protein>
<dbReference type="InterPro" id="IPR011517">
    <property type="entry name" value="RNA_pol_sigma70_ECF-like"/>
</dbReference>
<evidence type="ECO:0000259" key="5">
    <source>
        <dbReference type="Pfam" id="PF07638"/>
    </source>
</evidence>
<dbReference type="InterPro" id="IPR039425">
    <property type="entry name" value="RNA_pol_sigma-70-like"/>
</dbReference>
<comment type="similarity">
    <text evidence="1">Belongs to the sigma-70 factor family. ECF subfamily.</text>
</comment>
<reference evidence="6" key="1">
    <citation type="submission" date="2021-03" db="EMBL/GenBank/DDBJ databases">
        <title>Acanthopleuribacteraceae sp. M133.</title>
        <authorList>
            <person name="Wang G."/>
        </authorList>
    </citation>
    <scope>NUCLEOTIDE SEQUENCE</scope>
    <source>
        <strain evidence="6">M133</strain>
    </source>
</reference>
<dbReference type="Gene3D" id="1.10.10.10">
    <property type="entry name" value="Winged helix-like DNA-binding domain superfamily/Winged helix DNA-binding domain"/>
    <property type="match status" value="1"/>
</dbReference>